<evidence type="ECO:0000256" key="3">
    <source>
        <dbReference type="PROSITE-ProRule" id="PRU00023"/>
    </source>
</evidence>
<dbReference type="GO" id="GO:0005634">
    <property type="term" value="C:nucleus"/>
    <property type="evidence" value="ECO:0007669"/>
    <property type="project" value="TreeGrafter"/>
</dbReference>
<dbReference type="PRINTS" id="PR01415">
    <property type="entry name" value="ANKYRIN"/>
</dbReference>
<dbReference type="OrthoDB" id="341259at2759"/>
<feature type="repeat" description="ANK" evidence="3">
    <location>
        <begin position="34"/>
        <end position="66"/>
    </location>
</feature>
<accession>A0A6A5V0H6</accession>
<dbReference type="PROSITE" id="PS50297">
    <property type="entry name" value="ANK_REP_REGION"/>
    <property type="match status" value="3"/>
</dbReference>
<sequence length="243" mass="26385">MRTHTIVFSLRVRSVQKCTCLINEGATLNDRGPQGNTLLHTAALRLSVRVVRALLGHGLAVDAKNDNDETPLQKAVSIPAVLREEDYNDPTLISKFAAGRVLIVRMLLEHGADVNSKDKLDRSILHSSADSRPLTATTPEILLDAGADLESFSDRQDAPIHSAAACNNWEMIELLVERGANINLQDQSQMTPLAVAIVKQGFDAAATLIELGADIHSPDDHGDTPLHDAAYEGGFRIIEMLLE</sequence>
<evidence type="ECO:0000313" key="4">
    <source>
        <dbReference type="EMBL" id="KAF1970378.1"/>
    </source>
</evidence>
<dbReference type="PROSITE" id="PS50088">
    <property type="entry name" value="ANK_REPEAT"/>
    <property type="match status" value="5"/>
</dbReference>
<keyword evidence="2 3" id="KW-0040">ANK repeat</keyword>
<feature type="repeat" description="ANK" evidence="3">
    <location>
        <begin position="221"/>
        <end position="243"/>
    </location>
</feature>
<proteinExistence type="predicted"/>
<dbReference type="SMART" id="SM00248">
    <property type="entry name" value="ANK"/>
    <property type="match status" value="4"/>
</dbReference>
<keyword evidence="5" id="KW-1185">Reference proteome</keyword>
<dbReference type="Pfam" id="PF12796">
    <property type="entry name" value="Ank_2"/>
    <property type="match status" value="1"/>
</dbReference>
<dbReference type="Proteomes" id="UP000800036">
    <property type="component" value="Unassembled WGS sequence"/>
</dbReference>
<dbReference type="GO" id="GO:0045944">
    <property type="term" value="P:positive regulation of transcription by RNA polymerase II"/>
    <property type="evidence" value="ECO:0007669"/>
    <property type="project" value="TreeGrafter"/>
</dbReference>
<dbReference type="InterPro" id="IPR002110">
    <property type="entry name" value="Ankyrin_rpt"/>
</dbReference>
<evidence type="ECO:0000313" key="5">
    <source>
        <dbReference type="Proteomes" id="UP000800036"/>
    </source>
</evidence>
<reference evidence="4" key="1">
    <citation type="journal article" date="2020" name="Stud. Mycol.">
        <title>101 Dothideomycetes genomes: a test case for predicting lifestyles and emergence of pathogens.</title>
        <authorList>
            <person name="Haridas S."/>
            <person name="Albert R."/>
            <person name="Binder M."/>
            <person name="Bloem J."/>
            <person name="Labutti K."/>
            <person name="Salamov A."/>
            <person name="Andreopoulos B."/>
            <person name="Baker S."/>
            <person name="Barry K."/>
            <person name="Bills G."/>
            <person name="Bluhm B."/>
            <person name="Cannon C."/>
            <person name="Castanera R."/>
            <person name="Culley D."/>
            <person name="Daum C."/>
            <person name="Ezra D."/>
            <person name="Gonzalez J."/>
            <person name="Henrissat B."/>
            <person name="Kuo A."/>
            <person name="Liang C."/>
            <person name="Lipzen A."/>
            <person name="Lutzoni F."/>
            <person name="Magnuson J."/>
            <person name="Mondo S."/>
            <person name="Nolan M."/>
            <person name="Ohm R."/>
            <person name="Pangilinan J."/>
            <person name="Park H.-J."/>
            <person name="Ramirez L."/>
            <person name="Alfaro M."/>
            <person name="Sun H."/>
            <person name="Tritt A."/>
            <person name="Yoshinaga Y."/>
            <person name="Zwiers L.-H."/>
            <person name="Turgeon B."/>
            <person name="Goodwin S."/>
            <person name="Spatafora J."/>
            <person name="Crous P."/>
            <person name="Grigoriev I."/>
        </authorList>
    </citation>
    <scope>NUCLEOTIDE SEQUENCE</scope>
    <source>
        <strain evidence="4">CBS 107.79</strain>
    </source>
</reference>
<dbReference type="Gene3D" id="1.25.40.20">
    <property type="entry name" value="Ankyrin repeat-containing domain"/>
    <property type="match status" value="2"/>
</dbReference>
<feature type="repeat" description="ANK" evidence="3">
    <location>
        <begin position="188"/>
        <end position="220"/>
    </location>
</feature>
<dbReference type="PANTHER" id="PTHR24193">
    <property type="entry name" value="ANKYRIN REPEAT PROTEIN"/>
    <property type="match status" value="1"/>
</dbReference>
<dbReference type="AlphaFoldDB" id="A0A6A5V0H6"/>
<feature type="repeat" description="ANK" evidence="3">
    <location>
        <begin position="99"/>
        <end position="119"/>
    </location>
</feature>
<dbReference type="EMBL" id="ML976701">
    <property type="protein sequence ID" value="KAF1970378.1"/>
    <property type="molecule type" value="Genomic_DNA"/>
</dbReference>
<organism evidence="4 5">
    <name type="scientific">Bimuria novae-zelandiae CBS 107.79</name>
    <dbReference type="NCBI Taxonomy" id="1447943"/>
    <lineage>
        <taxon>Eukaryota</taxon>
        <taxon>Fungi</taxon>
        <taxon>Dikarya</taxon>
        <taxon>Ascomycota</taxon>
        <taxon>Pezizomycotina</taxon>
        <taxon>Dothideomycetes</taxon>
        <taxon>Pleosporomycetidae</taxon>
        <taxon>Pleosporales</taxon>
        <taxon>Massarineae</taxon>
        <taxon>Didymosphaeriaceae</taxon>
        <taxon>Bimuria</taxon>
    </lineage>
</organism>
<evidence type="ECO:0000256" key="1">
    <source>
        <dbReference type="ARBA" id="ARBA00022737"/>
    </source>
</evidence>
<feature type="repeat" description="ANK" evidence="3">
    <location>
        <begin position="155"/>
        <end position="187"/>
    </location>
</feature>
<dbReference type="PANTHER" id="PTHR24193:SF125">
    <property type="entry name" value="PROTEIN FEM-1 HOMOLOG CG6966-LIKE PROTEIN"/>
    <property type="match status" value="1"/>
</dbReference>
<protein>
    <submittedName>
        <fullName evidence="4">Ankyrin</fullName>
    </submittedName>
</protein>
<gene>
    <name evidence="4" type="ORF">BU23DRAFT_649953</name>
</gene>
<dbReference type="InterPro" id="IPR036770">
    <property type="entry name" value="Ankyrin_rpt-contain_sf"/>
</dbReference>
<name>A0A6A5V0H6_9PLEO</name>
<evidence type="ECO:0000256" key="2">
    <source>
        <dbReference type="ARBA" id="ARBA00023043"/>
    </source>
</evidence>
<dbReference type="GO" id="GO:0000976">
    <property type="term" value="F:transcription cis-regulatory region binding"/>
    <property type="evidence" value="ECO:0007669"/>
    <property type="project" value="TreeGrafter"/>
</dbReference>
<keyword evidence="1" id="KW-0677">Repeat</keyword>
<dbReference type="Pfam" id="PF13857">
    <property type="entry name" value="Ank_5"/>
    <property type="match status" value="1"/>
</dbReference>
<dbReference type="InterPro" id="IPR050663">
    <property type="entry name" value="Ankyrin-SOCS_Box"/>
</dbReference>
<dbReference type="SUPFAM" id="SSF48403">
    <property type="entry name" value="Ankyrin repeat"/>
    <property type="match status" value="1"/>
</dbReference>
<dbReference type="Pfam" id="PF00023">
    <property type="entry name" value="Ank"/>
    <property type="match status" value="1"/>
</dbReference>